<feature type="domain" description="ZW10 C-terminal helical" evidence="3">
    <location>
        <begin position="758"/>
        <end position="903"/>
    </location>
</feature>
<keyword evidence="1" id="KW-0175">Coiled coil</keyword>
<gene>
    <name evidence="4" type="ORF">GFSPODELE1_LOCUS9669</name>
</gene>
<evidence type="ECO:0000256" key="1">
    <source>
        <dbReference type="SAM" id="Coils"/>
    </source>
</evidence>
<sequence>MAFPIPTHLPRKRDNDVSTNLLSKMSDTPSKSLTYEVASSWVTELDNTIRETKRRIHDRIQADLPAFESQLISAKSVQERLQQLSSNVDELSKSISDAESGLIPRLVMTLTQHATLAQDVSDSDVRFNALLHLSQCKKQLGELTSLTQQGKLPEAVQASEVMDRLLAECPEPLDSAEVMHNLKRTARAAKDRALEQLNEAYSRCIVISAEEFLIRTSVLVRQSDTILTLPSILSSIPPASLSSHMNTLRRDLTMLYIDFICKQPASISVASHSAAVAPSEYKLSIFPAPPTTHNLVSRIENLAAVLDFLRDHLFPHLPYSSSFALSLCKPITTALLNHLLVPSLPSSLDALPSFLQLTHRAVEFERDYICGVLGDTSPEKDVKAWADAVGTHYERRRRVDLLERARAIITREDNISDAFRVEVIVAEEASPKKHLMDATVAPKTVPPVEEEAWDFEEESSTQDFSEENGWDFEDDVEAKQETTGGSSALNDNPPPNEEDPADAWGWNDDDEPTPPDEKDGSTDSSAWDDPWGDEPSVPKPAVVAKPATRLEKVSNKGKSSATSSAVQSPVPTAAPPPTPAMPSLAKQGTRDLGTPQQYAEKESYLVSGRSQELVTLVEDVLREAAELAKSKILPSDSQRSPVGSILGLTSSFILDLYRALYPVTFSNALSTSPKRAMFFSNDCLWLSGEVKRISALGSVPSPTKEKLIQGQERLKVLEESWFEDVVDNQCLKVNEILDGTERFRDTADQDRYDESESAMNEVLQDIRHFAREVKPVLTKTKYFNAIGSIVDAALSRVLSDILALSDIPEVESHKLSELCRILNALESLFVEDSNHASPSFVVAYVPSWLKFSYLSELLEASIADISYLFEEGALVDFEIEELVKLVKALFADTPLRANTINKLMQGHPIRS</sequence>
<dbReference type="PANTHER" id="PTHR12205">
    <property type="entry name" value="CENTROMERE/KINETOCHORE PROTEIN ZW10"/>
    <property type="match status" value="1"/>
</dbReference>
<accession>A0ABP1E2P7</accession>
<proteinExistence type="predicted"/>
<evidence type="ECO:0000313" key="4">
    <source>
        <dbReference type="EMBL" id="CAL1714225.1"/>
    </source>
</evidence>
<dbReference type="Gene3D" id="1.10.357.150">
    <property type="match status" value="1"/>
</dbReference>
<dbReference type="EMBL" id="OZ037951">
    <property type="protein sequence ID" value="CAL1714225.1"/>
    <property type="molecule type" value="Genomic_DNA"/>
</dbReference>
<evidence type="ECO:0000259" key="3">
    <source>
        <dbReference type="Pfam" id="PF22766"/>
    </source>
</evidence>
<organism evidence="4 5">
    <name type="scientific">Somion occarium</name>
    <dbReference type="NCBI Taxonomy" id="3059160"/>
    <lineage>
        <taxon>Eukaryota</taxon>
        <taxon>Fungi</taxon>
        <taxon>Dikarya</taxon>
        <taxon>Basidiomycota</taxon>
        <taxon>Agaricomycotina</taxon>
        <taxon>Agaricomycetes</taxon>
        <taxon>Polyporales</taxon>
        <taxon>Cerrenaceae</taxon>
        <taxon>Somion</taxon>
    </lineage>
</organism>
<dbReference type="Proteomes" id="UP001497453">
    <property type="component" value="Chromosome 8"/>
</dbReference>
<protein>
    <recommendedName>
        <fullName evidence="3">ZW10 C-terminal helical domain-containing protein</fullName>
    </recommendedName>
</protein>
<feature type="compositionally biased region" description="Acidic residues" evidence="2">
    <location>
        <begin position="496"/>
        <end position="514"/>
    </location>
</feature>
<name>A0ABP1E2P7_9APHY</name>
<dbReference type="InterPro" id="IPR055148">
    <property type="entry name" value="ZW10_C_2"/>
</dbReference>
<evidence type="ECO:0000256" key="2">
    <source>
        <dbReference type="SAM" id="MobiDB-lite"/>
    </source>
</evidence>
<keyword evidence="5" id="KW-1185">Reference proteome</keyword>
<dbReference type="PANTHER" id="PTHR12205:SF0">
    <property type="entry name" value="CENTROMERE_KINETOCHORE PROTEIN ZW10 HOMOLOG"/>
    <property type="match status" value="1"/>
</dbReference>
<dbReference type="InterPro" id="IPR046362">
    <property type="entry name" value="Zw10/DSL1_C_sf"/>
</dbReference>
<evidence type="ECO:0000313" key="5">
    <source>
        <dbReference type="Proteomes" id="UP001497453"/>
    </source>
</evidence>
<feature type="coiled-coil region" evidence="1">
    <location>
        <begin position="74"/>
        <end position="101"/>
    </location>
</feature>
<dbReference type="Pfam" id="PF22766">
    <property type="entry name" value="ZW10_C2"/>
    <property type="match status" value="1"/>
</dbReference>
<reference evidence="5" key="1">
    <citation type="submission" date="2024-04" db="EMBL/GenBank/DDBJ databases">
        <authorList>
            <person name="Shaw F."/>
            <person name="Minotto A."/>
        </authorList>
    </citation>
    <scope>NUCLEOTIDE SEQUENCE [LARGE SCALE GENOMIC DNA]</scope>
</reference>
<feature type="region of interest" description="Disordered" evidence="2">
    <location>
        <begin position="478"/>
        <end position="592"/>
    </location>
</feature>